<dbReference type="OMA" id="RWQGYAF"/>
<dbReference type="HOGENOM" id="CLU_049086_0_0_1"/>
<keyword evidence="1" id="KW-0812">Transmembrane</keyword>
<accession>A7RUE8</accession>
<proteinExistence type="predicted"/>
<evidence type="ECO:0000256" key="1">
    <source>
        <dbReference type="SAM" id="Phobius"/>
    </source>
</evidence>
<dbReference type="PhylomeDB" id="A7RUE8"/>
<dbReference type="InParanoid" id="A7RUE8"/>
<name>A7RUE8_NEMVE</name>
<dbReference type="GO" id="GO:0016757">
    <property type="term" value="F:glycosyltransferase activity"/>
    <property type="evidence" value="ECO:0000318"/>
    <property type="project" value="GO_Central"/>
</dbReference>
<evidence type="ECO:0000313" key="2">
    <source>
        <dbReference type="EMBL" id="EDO44841.1"/>
    </source>
</evidence>
<evidence type="ECO:0000313" key="3">
    <source>
        <dbReference type="Proteomes" id="UP000001593"/>
    </source>
</evidence>
<dbReference type="GO" id="GO:0000139">
    <property type="term" value="C:Golgi membrane"/>
    <property type="evidence" value="ECO:0007669"/>
    <property type="project" value="InterPro"/>
</dbReference>
<dbReference type="GO" id="GO:0006506">
    <property type="term" value="P:GPI anchor biosynthetic process"/>
    <property type="evidence" value="ECO:0007669"/>
    <property type="project" value="InterPro"/>
</dbReference>
<dbReference type="Proteomes" id="UP000001593">
    <property type="component" value="Unassembled WGS sequence"/>
</dbReference>
<reference evidence="2 3" key="1">
    <citation type="journal article" date="2007" name="Science">
        <title>Sea anemone genome reveals ancestral eumetazoan gene repertoire and genomic organization.</title>
        <authorList>
            <person name="Putnam N.H."/>
            <person name="Srivastava M."/>
            <person name="Hellsten U."/>
            <person name="Dirks B."/>
            <person name="Chapman J."/>
            <person name="Salamov A."/>
            <person name="Terry A."/>
            <person name="Shapiro H."/>
            <person name="Lindquist E."/>
            <person name="Kapitonov V.V."/>
            <person name="Jurka J."/>
            <person name="Genikhovich G."/>
            <person name="Grigoriev I.V."/>
            <person name="Lucas S.M."/>
            <person name="Steele R.E."/>
            <person name="Finnerty J.R."/>
            <person name="Technau U."/>
            <person name="Martindale M.Q."/>
            <person name="Rokhsar D.S."/>
        </authorList>
    </citation>
    <scope>NUCLEOTIDE SEQUENCE [LARGE SCALE GENOMIC DNA]</scope>
    <source>
        <strain evidence="3">CH2 X CH6</strain>
    </source>
</reference>
<keyword evidence="3" id="KW-1185">Reference proteome</keyword>
<dbReference type="AlphaFoldDB" id="A7RUE8"/>
<dbReference type="PANTHER" id="PTHR31410:SF2">
    <property type="entry name" value="GLYCOSYL TRANSFERASE 64 DOMAIN-CONTAINING PROTEIN"/>
    <property type="match status" value="1"/>
</dbReference>
<keyword evidence="1" id="KW-0472">Membrane</keyword>
<dbReference type="KEGG" id="nve:5516865"/>
<dbReference type="EMBL" id="DS469540">
    <property type="protein sequence ID" value="EDO44841.1"/>
    <property type="molecule type" value="Genomic_DNA"/>
</dbReference>
<gene>
    <name evidence="2" type="ORF">NEMVEDRAFT_v1g202318</name>
</gene>
<dbReference type="InterPro" id="IPR029675">
    <property type="entry name" value="PGAP4"/>
</dbReference>
<dbReference type="OrthoDB" id="2016523at2759"/>
<organism evidence="2 3">
    <name type="scientific">Nematostella vectensis</name>
    <name type="common">Starlet sea anemone</name>
    <dbReference type="NCBI Taxonomy" id="45351"/>
    <lineage>
        <taxon>Eukaryota</taxon>
        <taxon>Metazoa</taxon>
        <taxon>Cnidaria</taxon>
        <taxon>Anthozoa</taxon>
        <taxon>Hexacorallia</taxon>
        <taxon>Actiniaria</taxon>
        <taxon>Edwardsiidae</taxon>
        <taxon>Nematostella</taxon>
    </lineage>
</organism>
<protein>
    <submittedName>
        <fullName evidence="2">Uncharacterized protein</fullName>
    </submittedName>
</protein>
<dbReference type="eggNOG" id="ENOG502QT3K">
    <property type="taxonomic scope" value="Eukaryota"/>
</dbReference>
<feature type="transmembrane region" description="Helical" evidence="1">
    <location>
        <begin position="16"/>
        <end position="38"/>
    </location>
</feature>
<dbReference type="PANTHER" id="PTHR31410">
    <property type="entry name" value="TRANSMEMBRANE PROTEIN 246"/>
    <property type="match status" value="1"/>
</dbReference>
<keyword evidence="1" id="KW-1133">Transmembrane helix</keyword>
<feature type="transmembrane region" description="Helical" evidence="1">
    <location>
        <begin position="280"/>
        <end position="301"/>
    </location>
</feature>
<feature type="transmembrane region" description="Helical" evidence="1">
    <location>
        <begin position="256"/>
        <end position="274"/>
    </location>
</feature>
<dbReference type="CDD" id="cd22190">
    <property type="entry name" value="PGAP4"/>
    <property type="match status" value="1"/>
</dbReference>
<sequence>MRSRVERVANIHNLPLFRWLLIMVYLYIATFMFFLPWFCRDLGFSMYYTKSDHTIDQLREVNRARTLKARDFLSSTSKLSIWDFFNGEKREDLEFAFIVVSVRRQENSNYLLQVAARLIDQTLREKETPTAAVVVNVDAEPDLNEDANALSKYMTVLNQKEILRKANWTFLYDSVYEKEKQDYAFALEVGVRLGAKYTVIIEDDALPDTQLIKKLQLVLKHRLPKPWFKPHNDWSFIKLYYPEKWQGFGNTEIHELICIFIFGGVIAVLIHVRILKSRNLQIQVFLFFALGIFFVAVAYGVGRAHWIELRKLVFPFYTVSKAPNCCTPAVLYPKEHLKNLAGFLTTKTCSKTYPLDFAIDEYAEKLRLQKYLVTPNLFTHIGFHSSLNKANKDLREFSLLLDP</sequence>